<keyword evidence="2" id="KW-1185">Reference proteome</keyword>
<organism evidence="1 2">
    <name type="scientific">Stephania cephalantha</name>
    <dbReference type="NCBI Taxonomy" id="152367"/>
    <lineage>
        <taxon>Eukaryota</taxon>
        <taxon>Viridiplantae</taxon>
        <taxon>Streptophyta</taxon>
        <taxon>Embryophyta</taxon>
        <taxon>Tracheophyta</taxon>
        <taxon>Spermatophyta</taxon>
        <taxon>Magnoliopsida</taxon>
        <taxon>Ranunculales</taxon>
        <taxon>Menispermaceae</taxon>
        <taxon>Menispermoideae</taxon>
        <taxon>Cissampelideae</taxon>
        <taxon>Stephania</taxon>
    </lineage>
</organism>
<reference evidence="1 2" key="1">
    <citation type="submission" date="2024-01" db="EMBL/GenBank/DDBJ databases">
        <title>Genome assemblies of Stephania.</title>
        <authorList>
            <person name="Yang L."/>
        </authorList>
    </citation>
    <scope>NUCLEOTIDE SEQUENCE [LARGE SCALE GENOMIC DNA]</scope>
    <source>
        <strain evidence="1">JXDWG</strain>
        <tissue evidence="1">Leaf</tissue>
    </source>
</reference>
<name>A0AAP0NVJ3_9MAGN</name>
<dbReference type="AlphaFoldDB" id="A0AAP0NVJ3"/>
<protein>
    <submittedName>
        <fullName evidence="1">Uncharacterized protein</fullName>
    </submittedName>
</protein>
<comment type="caution">
    <text evidence="1">The sequence shown here is derived from an EMBL/GenBank/DDBJ whole genome shotgun (WGS) entry which is preliminary data.</text>
</comment>
<sequence>MEDDPSLNPSIPVHMSPLMMSGSFTGVARNVETTGIGDIEASEPGFEAVFGN</sequence>
<gene>
    <name evidence="1" type="ORF">Scep_016184</name>
</gene>
<dbReference type="EMBL" id="JBBNAG010000007">
    <property type="protein sequence ID" value="KAK9118091.1"/>
    <property type="molecule type" value="Genomic_DNA"/>
</dbReference>
<evidence type="ECO:0000313" key="1">
    <source>
        <dbReference type="EMBL" id="KAK9118091.1"/>
    </source>
</evidence>
<accession>A0AAP0NVJ3</accession>
<proteinExistence type="predicted"/>
<evidence type="ECO:0000313" key="2">
    <source>
        <dbReference type="Proteomes" id="UP001419268"/>
    </source>
</evidence>
<dbReference type="Proteomes" id="UP001419268">
    <property type="component" value="Unassembled WGS sequence"/>
</dbReference>